<accession>A0A085WLV8</accession>
<evidence type="ECO:0000313" key="1">
    <source>
        <dbReference type="EMBL" id="KFE68671.1"/>
    </source>
</evidence>
<protein>
    <submittedName>
        <fullName evidence="1">Uncharacterized protein</fullName>
    </submittedName>
</protein>
<gene>
    <name evidence="1" type="ORF">DB31_7908</name>
</gene>
<sequence length="66" mass="7474">MTSEDFQVLQDVMQLLAVEGTPYEPGEGRHTLTLAGFEVEYTRDDVARVLTLHRVTRMLRRPGEAA</sequence>
<dbReference type="Proteomes" id="UP000028725">
    <property type="component" value="Unassembled WGS sequence"/>
</dbReference>
<comment type="caution">
    <text evidence="1">The sequence shown here is derived from an EMBL/GenBank/DDBJ whole genome shotgun (WGS) entry which is preliminary data.</text>
</comment>
<dbReference type="EMBL" id="JMCB01000006">
    <property type="protein sequence ID" value="KFE68671.1"/>
    <property type="molecule type" value="Genomic_DNA"/>
</dbReference>
<evidence type="ECO:0000313" key="2">
    <source>
        <dbReference type="Proteomes" id="UP000028725"/>
    </source>
</evidence>
<keyword evidence="2" id="KW-1185">Reference proteome</keyword>
<reference evidence="1 2" key="1">
    <citation type="submission" date="2014-04" db="EMBL/GenBank/DDBJ databases">
        <title>Genome assembly of Hyalangium minutum DSM 14724.</title>
        <authorList>
            <person name="Sharma G."/>
            <person name="Subramanian S."/>
        </authorList>
    </citation>
    <scope>NUCLEOTIDE SEQUENCE [LARGE SCALE GENOMIC DNA]</scope>
    <source>
        <strain evidence="1 2">DSM 14724</strain>
    </source>
</reference>
<organism evidence="1 2">
    <name type="scientific">Hyalangium minutum</name>
    <dbReference type="NCBI Taxonomy" id="394096"/>
    <lineage>
        <taxon>Bacteria</taxon>
        <taxon>Pseudomonadati</taxon>
        <taxon>Myxococcota</taxon>
        <taxon>Myxococcia</taxon>
        <taxon>Myxococcales</taxon>
        <taxon>Cystobacterineae</taxon>
        <taxon>Archangiaceae</taxon>
        <taxon>Hyalangium</taxon>
    </lineage>
</organism>
<proteinExistence type="predicted"/>
<dbReference type="AlphaFoldDB" id="A0A085WLV8"/>
<dbReference type="STRING" id="394096.DB31_7908"/>
<name>A0A085WLV8_9BACT</name>